<protein>
    <submittedName>
        <fullName evidence="2">Uncharacterized protein</fullName>
    </submittedName>
</protein>
<organism evidence="1 2">
    <name type="scientific">Romanomermis culicivorax</name>
    <name type="common">Nematode worm</name>
    <dbReference type="NCBI Taxonomy" id="13658"/>
    <lineage>
        <taxon>Eukaryota</taxon>
        <taxon>Metazoa</taxon>
        <taxon>Ecdysozoa</taxon>
        <taxon>Nematoda</taxon>
        <taxon>Enoplea</taxon>
        <taxon>Dorylaimia</taxon>
        <taxon>Mermithida</taxon>
        <taxon>Mermithoidea</taxon>
        <taxon>Mermithidae</taxon>
        <taxon>Romanomermis</taxon>
    </lineage>
</organism>
<dbReference type="Proteomes" id="UP000887565">
    <property type="component" value="Unplaced"/>
</dbReference>
<dbReference type="WBParaSite" id="nRc.2.0.1.t03078-RA">
    <property type="protein sequence ID" value="nRc.2.0.1.t03078-RA"/>
    <property type="gene ID" value="nRc.2.0.1.g03078"/>
</dbReference>
<accession>A0A915HM83</accession>
<dbReference type="AlphaFoldDB" id="A0A915HM83"/>
<name>A0A915HM83_ROMCU</name>
<proteinExistence type="predicted"/>
<evidence type="ECO:0000313" key="1">
    <source>
        <dbReference type="Proteomes" id="UP000887565"/>
    </source>
</evidence>
<reference evidence="2" key="1">
    <citation type="submission" date="2022-11" db="UniProtKB">
        <authorList>
            <consortium name="WormBaseParasite"/>
        </authorList>
    </citation>
    <scope>IDENTIFICATION</scope>
</reference>
<sequence length="166" mass="18666">MLFQKRLGGHFGRFAAAVYNRLVLVDHFDAYALEAHVTAAIRRHVRRLVMERSKTARRRLAKAPVGFLVKGQVVVTFDAIDLTPVRIMIVGQIAAMLVIGCGLWIGAQNADADSNSQVFDGFLRISVTKRRMWIEDLLISSTKMQIFSPDANHFRLHGKNPMDFGD</sequence>
<keyword evidence="1" id="KW-1185">Reference proteome</keyword>
<evidence type="ECO:0000313" key="2">
    <source>
        <dbReference type="WBParaSite" id="nRc.2.0.1.t03078-RA"/>
    </source>
</evidence>